<evidence type="ECO:0000256" key="1">
    <source>
        <dbReference type="ARBA" id="ARBA00006739"/>
    </source>
</evidence>
<evidence type="ECO:0000313" key="5">
    <source>
        <dbReference type="EMBL" id="GAA4120730.1"/>
    </source>
</evidence>
<dbReference type="EMBL" id="BAABAO010000001">
    <property type="protein sequence ID" value="GAA4120730.1"/>
    <property type="molecule type" value="Genomic_DNA"/>
</dbReference>
<dbReference type="SUPFAM" id="SSF53448">
    <property type="entry name" value="Nucleotide-diphospho-sugar transferases"/>
    <property type="match status" value="1"/>
</dbReference>
<keyword evidence="6" id="KW-1185">Reference proteome</keyword>
<dbReference type="Gene3D" id="3.90.550.10">
    <property type="entry name" value="Spore Coat Polysaccharide Biosynthesis Protein SpsA, Chain A"/>
    <property type="match status" value="1"/>
</dbReference>
<dbReference type="PANTHER" id="PTHR43179">
    <property type="entry name" value="RHAMNOSYLTRANSFERASE WBBL"/>
    <property type="match status" value="1"/>
</dbReference>
<sequence length="332" mass="38711">MYFSLIICTYLRPEPLFKLLESLEKQILYPNQVLIIDGSTNSDTEILLQKNNFLNLTYFKVNAEDRGLTKQRNFGISKVNSDSEIICFLDDDTVLEPEYFSEIIKTFQNDEAVGGVGGVAINENRWKIQEEGVDYNKKKYYLFEQYFYPEGLRNIARNYLCLASNLGPGKMPLYSHGRTCGFPLTGKTYEVDLLIGMSMSFRRNVFNEIKFSKFFEGYGLYEDADYSLRALKFGKNVVNTNAKLNHFHDPSGRPNQFKYGKMVVRNGWYVWRIKNSNPEFKDFFKWHAITILLTMIRFSNILTEKEKKAAITETFGRIIGWWSLLLNKPKMI</sequence>
<evidence type="ECO:0000259" key="4">
    <source>
        <dbReference type="Pfam" id="PF00535"/>
    </source>
</evidence>
<evidence type="ECO:0000313" key="6">
    <source>
        <dbReference type="Proteomes" id="UP001501333"/>
    </source>
</evidence>
<dbReference type="Pfam" id="PF00535">
    <property type="entry name" value="Glycos_transf_2"/>
    <property type="match status" value="1"/>
</dbReference>
<keyword evidence="3" id="KW-0808">Transferase</keyword>
<dbReference type="PANTHER" id="PTHR43179:SF12">
    <property type="entry name" value="GALACTOFURANOSYLTRANSFERASE GLFT2"/>
    <property type="match status" value="1"/>
</dbReference>
<comment type="caution">
    <text evidence="5">The sequence shown here is derived from an EMBL/GenBank/DDBJ whole genome shotgun (WGS) entry which is preliminary data.</text>
</comment>
<feature type="domain" description="Glycosyltransferase 2-like" evidence="4">
    <location>
        <begin position="4"/>
        <end position="135"/>
    </location>
</feature>
<comment type="similarity">
    <text evidence="1">Belongs to the glycosyltransferase 2 family.</text>
</comment>
<dbReference type="CDD" id="cd00761">
    <property type="entry name" value="Glyco_tranf_GTA_type"/>
    <property type="match status" value="1"/>
</dbReference>
<dbReference type="RefSeq" id="WP_229354888.1">
    <property type="nucleotide sequence ID" value="NZ_BAABAO010000001.1"/>
</dbReference>
<name>A0ABP7XK27_9FLAO</name>
<reference evidence="6" key="1">
    <citation type="journal article" date="2019" name="Int. J. Syst. Evol. Microbiol.">
        <title>The Global Catalogue of Microorganisms (GCM) 10K type strain sequencing project: providing services to taxonomists for standard genome sequencing and annotation.</title>
        <authorList>
            <consortium name="The Broad Institute Genomics Platform"/>
            <consortium name="The Broad Institute Genome Sequencing Center for Infectious Disease"/>
            <person name="Wu L."/>
            <person name="Ma J."/>
        </authorList>
    </citation>
    <scope>NUCLEOTIDE SEQUENCE [LARGE SCALE GENOMIC DNA]</scope>
    <source>
        <strain evidence="6">JCM 17386</strain>
    </source>
</reference>
<dbReference type="InterPro" id="IPR029044">
    <property type="entry name" value="Nucleotide-diphossugar_trans"/>
</dbReference>
<proteinExistence type="inferred from homology"/>
<evidence type="ECO:0000256" key="2">
    <source>
        <dbReference type="ARBA" id="ARBA00022676"/>
    </source>
</evidence>
<gene>
    <name evidence="5" type="ORF">GCM10022250_01680</name>
</gene>
<organism evidence="5 6">
    <name type="scientific">Flavobacterium chungbukense</name>
    <dbReference type="NCBI Taxonomy" id="877464"/>
    <lineage>
        <taxon>Bacteria</taxon>
        <taxon>Pseudomonadati</taxon>
        <taxon>Bacteroidota</taxon>
        <taxon>Flavobacteriia</taxon>
        <taxon>Flavobacteriales</taxon>
        <taxon>Flavobacteriaceae</taxon>
        <taxon>Flavobacterium</taxon>
    </lineage>
</organism>
<dbReference type="Proteomes" id="UP001501333">
    <property type="component" value="Unassembled WGS sequence"/>
</dbReference>
<accession>A0ABP7XK27</accession>
<evidence type="ECO:0000256" key="3">
    <source>
        <dbReference type="ARBA" id="ARBA00022679"/>
    </source>
</evidence>
<keyword evidence="2" id="KW-0328">Glycosyltransferase</keyword>
<protein>
    <submittedName>
        <fullName evidence="5">Glycosyltransferase family 2 protein</fullName>
    </submittedName>
</protein>
<dbReference type="InterPro" id="IPR001173">
    <property type="entry name" value="Glyco_trans_2-like"/>
</dbReference>